<dbReference type="HOGENOM" id="CLU_436153_0_0_1"/>
<sequence>MADSTIIKTRCFCGANEYSASTSNSSLPLRRHFCHCNSCRHGSGLLQYTAVDWPSPVPDSNTLTKYAFSKNCDTYFCSTCGAHMFWHTHHPTDYVAVVPGLLENPDSILDITSHIFVGDTIDGGFSDWLASFEGRPLPKWEAEEETSKVLASGWNGSEGQDLAQDLAQDTLRAHCKCGGVDFLIKRPREPEEADKPLDPKEWWVRSKNRYLASNCACNSCRLTSGLELVQWAYVPTPRLANASGERYQFNCSTLKSFKSSENVTRYHCGRCGATIFYWSDSRPQVIDVAAGLLEAPSGARAEGWLDWRMKISYEGDATHGRLLKAFKEGLEDWGKRNGKTYRVLRSPTFRFFVGKDRTCLTVPKCLAKDLSDPLHAMMNNEHMEEAREGRANLEDVEESTFVGFCEFAYTGDYRSRMKDPKPEVQSNNDAPSEEDVVPEKAAAEEEPMAAEPEPAPEPAFDVPIEDTWGGWGHNKKAKKGQKKSNTEHLWDDFKLLTFDDSVRTNEQPALNSDPSISHTPTASLLYHAKMYVFAQKYLIHNLRILALRHLHGCQQNLALTKRDTGDILEILEFTYTNTDRAQSNDDDLRKLIVHYAVCEAKILKRDPDLRGLLEEYGELACDLFYKS</sequence>
<dbReference type="PROSITE" id="PS51891">
    <property type="entry name" value="CENP_V_GFA"/>
    <property type="match status" value="2"/>
</dbReference>
<evidence type="ECO:0000259" key="6">
    <source>
        <dbReference type="PROSITE" id="PS51891"/>
    </source>
</evidence>
<evidence type="ECO:0000256" key="4">
    <source>
        <dbReference type="ARBA" id="ARBA00023239"/>
    </source>
</evidence>
<dbReference type="InterPro" id="IPR006913">
    <property type="entry name" value="CENP-V/GFA"/>
</dbReference>
<comment type="similarity">
    <text evidence="1">Belongs to the Gfa family.</text>
</comment>
<evidence type="ECO:0000256" key="1">
    <source>
        <dbReference type="ARBA" id="ARBA00005495"/>
    </source>
</evidence>
<evidence type="ECO:0000256" key="2">
    <source>
        <dbReference type="ARBA" id="ARBA00022723"/>
    </source>
</evidence>
<dbReference type="SUPFAM" id="SSF51316">
    <property type="entry name" value="Mss4-like"/>
    <property type="match status" value="2"/>
</dbReference>
<keyword evidence="3" id="KW-0862">Zinc</keyword>
<proteinExistence type="inferred from homology"/>
<dbReference type="Gene3D" id="3.90.1590.10">
    <property type="entry name" value="glutathione-dependent formaldehyde- activating enzyme (gfa)"/>
    <property type="match status" value="2"/>
</dbReference>
<dbReference type="InterPro" id="IPR011057">
    <property type="entry name" value="Mss4-like_sf"/>
</dbReference>
<dbReference type="Pfam" id="PF04828">
    <property type="entry name" value="GFA"/>
    <property type="match status" value="2"/>
</dbReference>
<name>U1GEA7_ENDPU</name>
<organism evidence="7 8">
    <name type="scientific">Endocarpon pusillum (strain Z07020 / HMAS-L-300199)</name>
    <name type="common">Lichen-forming fungus</name>
    <dbReference type="NCBI Taxonomy" id="1263415"/>
    <lineage>
        <taxon>Eukaryota</taxon>
        <taxon>Fungi</taxon>
        <taxon>Dikarya</taxon>
        <taxon>Ascomycota</taxon>
        <taxon>Pezizomycotina</taxon>
        <taxon>Eurotiomycetes</taxon>
        <taxon>Chaetothyriomycetidae</taxon>
        <taxon>Verrucariales</taxon>
        <taxon>Verrucariaceae</taxon>
        <taxon>Endocarpon</taxon>
    </lineage>
</organism>
<evidence type="ECO:0000313" key="8">
    <source>
        <dbReference type="Proteomes" id="UP000019373"/>
    </source>
</evidence>
<dbReference type="AlphaFoldDB" id="U1GEA7"/>
<feature type="domain" description="CENP-V/GFA" evidence="6">
    <location>
        <begin position="7"/>
        <end position="129"/>
    </location>
</feature>
<dbReference type="PANTHER" id="PTHR33337">
    <property type="entry name" value="GFA DOMAIN-CONTAINING PROTEIN"/>
    <property type="match status" value="1"/>
</dbReference>
<evidence type="ECO:0000313" key="7">
    <source>
        <dbReference type="EMBL" id="ERF75952.1"/>
    </source>
</evidence>
<dbReference type="EMBL" id="KE720795">
    <property type="protein sequence ID" value="ERF75952.1"/>
    <property type="molecule type" value="Genomic_DNA"/>
</dbReference>
<dbReference type="OrthoDB" id="5422068at2759"/>
<dbReference type="GeneID" id="19236376"/>
<dbReference type="GO" id="GO:0046872">
    <property type="term" value="F:metal ion binding"/>
    <property type="evidence" value="ECO:0007669"/>
    <property type="project" value="UniProtKB-KW"/>
</dbReference>
<keyword evidence="4" id="KW-0456">Lyase</keyword>
<feature type="region of interest" description="Disordered" evidence="5">
    <location>
        <begin position="416"/>
        <end position="459"/>
    </location>
</feature>
<dbReference type="Proteomes" id="UP000019373">
    <property type="component" value="Unassembled WGS sequence"/>
</dbReference>
<keyword evidence="8" id="KW-1185">Reference proteome</keyword>
<gene>
    <name evidence="7" type="ORF">EPUS_01318</name>
</gene>
<dbReference type="InterPro" id="IPR011333">
    <property type="entry name" value="SKP1/BTB/POZ_sf"/>
</dbReference>
<protein>
    <recommendedName>
        <fullName evidence="6">CENP-V/GFA domain-containing protein</fullName>
    </recommendedName>
</protein>
<dbReference type="GO" id="GO:0016846">
    <property type="term" value="F:carbon-sulfur lyase activity"/>
    <property type="evidence" value="ECO:0007669"/>
    <property type="project" value="InterPro"/>
</dbReference>
<reference evidence="8" key="1">
    <citation type="journal article" date="2014" name="BMC Genomics">
        <title>Genome characteristics reveal the impact of lichenization on lichen-forming fungus Endocarpon pusillum Hedwig (Verrucariales, Ascomycota).</title>
        <authorList>
            <person name="Wang Y.-Y."/>
            <person name="Liu B."/>
            <person name="Zhang X.-Y."/>
            <person name="Zhou Q.-M."/>
            <person name="Zhang T."/>
            <person name="Li H."/>
            <person name="Yu Y.-F."/>
            <person name="Zhang X.-L."/>
            <person name="Hao X.-Y."/>
            <person name="Wang M."/>
            <person name="Wang L."/>
            <person name="Wei J.-C."/>
        </authorList>
    </citation>
    <scope>NUCLEOTIDE SEQUENCE [LARGE SCALE GENOMIC DNA]</scope>
    <source>
        <strain evidence="8">Z07020 / HMAS-L-300199</strain>
    </source>
</reference>
<keyword evidence="2" id="KW-0479">Metal-binding</keyword>
<feature type="domain" description="CENP-V/GFA" evidence="6">
    <location>
        <begin position="171"/>
        <end position="308"/>
    </location>
</feature>
<dbReference type="RefSeq" id="XP_007786801.1">
    <property type="nucleotide sequence ID" value="XM_007788611.1"/>
</dbReference>
<dbReference type="PANTHER" id="PTHR33337:SF40">
    <property type="entry name" value="CENP-V_GFA DOMAIN-CONTAINING PROTEIN-RELATED"/>
    <property type="match status" value="1"/>
</dbReference>
<dbReference type="Gene3D" id="3.30.710.10">
    <property type="entry name" value="Potassium Channel Kv1.1, Chain A"/>
    <property type="match status" value="1"/>
</dbReference>
<evidence type="ECO:0000256" key="3">
    <source>
        <dbReference type="ARBA" id="ARBA00022833"/>
    </source>
</evidence>
<dbReference type="eggNOG" id="ENOG502S13F">
    <property type="taxonomic scope" value="Eukaryota"/>
</dbReference>
<evidence type="ECO:0000256" key="5">
    <source>
        <dbReference type="SAM" id="MobiDB-lite"/>
    </source>
</evidence>
<accession>U1GEA7</accession>